<feature type="domain" description="N-acetyltransferase" evidence="1">
    <location>
        <begin position="184"/>
        <end position="384"/>
    </location>
</feature>
<dbReference type="Pfam" id="PF00583">
    <property type="entry name" value="Acetyltransf_1"/>
    <property type="match status" value="1"/>
</dbReference>
<protein>
    <submittedName>
        <fullName evidence="2">Acetyltransferase GNAT family</fullName>
    </submittedName>
</protein>
<dbReference type="Pfam" id="PF13673">
    <property type="entry name" value="Acetyltransf_10"/>
    <property type="match status" value="1"/>
</dbReference>
<dbReference type="AlphaFoldDB" id="A0A511KQZ2"/>
<dbReference type="PROSITE" id="PS51186">
    <property type="entry name" value="GNAT"/>
    <property type="match status" value="2"/>
</dbReference>
<dbReference type="InterPro" id="IPR016181">
    <property type="entry name" value="Acyl_CoA_acyltransferase"/>
</dbReference>
<dbReference type="EMBL" id="BJWK01000020">
    <property type="protein sequence ID" value="GEM12286.1"/>
    <property type="molecule type" value="Genomic_DNA"/>
</dbReference>
<dbReference type="PANTHER" id="PTHR42791">
    <property type="entry name" value="GNAT FAMILY ACETYLTRANSFERASE"/>
    <property type="match status" value="1"/>
</dbReference>
<dbReference type="GO" id="GO:0016747">
    <property type="term" value="F:acyltransferase activity, transferring groups other than amino-acyl groups"/>
    <property type="evidence" value="ECO:0007669"/>
    <property type="project" value="InterPro"/>
</dbReference>
<dbReference type="OrthoDB" id="2896281at2759"/>
<dbReference type="CDD" id="cd04301">
    <property type="entry name" value="NAT_SF"/>
    <property type="match status" value="2"/>
</dbReference>
<evidence type="ECO:0000259" key="1">
    <source>
        <dbReference type="PROSITE" id="PS51186"/>
    </source>
</evidence>
<keyword evidence="2" id="KW-0808">Transferase</keyword>
<feature type="domain" description="N-acetyltransferase" evidence="1">
    <location>
        <begin position="6"/>
        <end position="181"/>
    </location>
</feature>
<dbReference type="InterPro" id="IPR000182">
    <property type="entry name" value="GNAT_dom"/>
</dbReference>
<dbReference type="Proteomes" id="UP000321518">
    <property type="component" value="Unassembled WGS sequence"/>
</dbReference>
<organism evidence="2 3">
    <name type="scientific">Rhodotorula toruloides</name>
    <name type="common">Yeast</name>
    <name type="synonym">Rhodosporidium toruloides</name>
    <dbReference type="NCBI Taxonomy" id="5286"/>
    <lineage>
        <taxon>Eukaryota</taxon>
        <taxon>Fungi</taxon>
        <taxon>Dikarya</taxon>
        <taxon>Basidiomycota</taxon>
        <taxon>Pucciniomycotina</taxon>
        <taxon>Microbotryomycetes</taxon>
        <taxon>Sporidiobolales</taxon>
        <taxon>Sporidiobolaceae</taxon>
        <taxon>Rhodotorula</taxon>
    </lineage>
</organism>
<dbReference type="Gene3D" id="3.40.630.30">
    <property type="match status" value="2"/>
</dbReference>
<proteinExistence type="predicted"/>
<comment type="caution">
    <text evidence="2">The sequence shown here is derived from an EMBL/GenBank/DDBJ whole genome shotgun (WGS) entry which is preliminary data.</text>
</comment>
<reference evidence="2 3" key="1">
    <citation type="submission" date="2019-07" db="EMBL/GenBank/DDBJ databases">
        <title>Rhodotorula toruloides NBRC10032 genome sequencing.</title>
        <authorList>
            <person name="Shida Y."/>
            <person name="Takaku H."/>
            <person name="Ogasawara W."/>
            <person name="Mori K."/>
        </authorList>
    </citation>
    <scope>NUCLEOTIDE SEQUENCE [LARGE SCALE GENOMIC DNA]</scope>
    <source>
        <strain evidence="2 3">NBRC10032</strain>
    </source>
</reference>
<dbReference type="PANTHER" id="PTHR42791:SF2">
    <property type="entry name" value="N-ACETYLTRANSFERASE DOMAIN-CONTAINING PROTEIN"/>
    <property type="match status" value="1"/>
</dbReference>
<dbReference type="SUPFAM" id="SSF55729">
    <property type="entry name" value="Acyl-CoA N-acyltransferases (Nat)"/>
    <property type="match status" value="2"/>
</dbReference>
<accession>A0A511KQZ2</accession>
<dbReference type="InterPro" id="IPR052523">
    <property type="entry name" value="Trichothecene_AcTrans"/>
</dbReference>
<gene>
    <name evidence="2" type="ORF">Rt10032_c20g6303</name>
</gene>
<evidence type="ECO:0000313" key="3">
    <source>
        <dbReference type="Proteomes" id="UP000321518"/>
    </source>
</evidence>
<name>A0A511KQZ2_RHOTO</name>
<evidence type="ECO:0000313" key="2">
    <source>
        <dbReference type="EMBL" id="GEM12286.1"/>
    </source>
</evidence>
<sequence length="386" mass="42574">MTPPTIAVLPATYDDLPRLVAASTSAFRPSLFDRRLFGGVSDDDYREMCTSMYASAVGHEGRVLLKAVFEGEVVGLASWRLPGFDVKARKGLQYPPGTNHELAAEMFSQKPVEETHFYLSTLAVDPRFQRRGVGAALLRWGCRKADDADGLVLYERAGFERLGKPFIPKLDPEIHLQPMYRPPLRIVRATPGDLPSLASVYRRAFTAGIVTQYCWSGVAPSALDKSFNKRVTGILEKRDKGGTVEVLAGKRGQKVVAMAYYSIEGEPGKVKKDEEMREVPEGADEERTKDLFGQVQRLVKGIEFARCAWHVLAVSPEAQGTGVGNKMMQAVLDAGKAAGLPVTLEATEEGRPMYQLAGFKDFAEVIVAKGDENVKLWPMIYEQSKE</sequence>